<dbReference type="InterPro" id="IPR009003">
    <property type="entry name" value="Peptidase_S1_PA"/>
</dbReference>
<dbReference type="Pfam" id="PF00089">
    <property type="entry name" value="Trypsin"/>
    <property type="match status" value="1"/>
</dbReference>
<dbReference type="GeneTree" id="ENSGT01020000230389"/>
<dbReference type="InterPro" id="IPR043504">
    <property type="entry name" value="Peptidase_S1_PA_chymotrypsin"/>
</dbReference>
<organism evidence="3 4">
    <name type="scientific">Rhinolophus ferrumequinum</name>
    <name type="common">Greater horseshoe bat</name>
    <dbReference type="NCBI Taxonomy" id="59479"/>
    <lineage>
        <taxon>Eukaryota</taxon>
        <taxon>Metazoa</taxon>
        <taxon>Chordata</taxon>
        <taxon>Craniata</taxon>
        <taxon>Vertebrata</taxon>
        <taxon>Euteleostomi</taxon>
        <taxon>Mammalia</taxon>
        <taxon>Eutheria</taxon>
        <taxon>Laurasiatheria</taxon>
        <taxon>Chiroptera</taxon>
        <taxon>Yinpterochiroptera</taxon>
        <taxon>Rhinolophoidea</taxon>
        <taxon>Rhinolophidae</taxon>
        <taxon>Rhinolophinae</taxon>
        <taxon>Rhinolophus</taxon>
    </lineage>
</organism>
<dbReference type="SMART" id="SM00020">
    <property type="entry name" value="Tryp_SPc"/>
    <property type="match status" value="1"/>
</dbReference>
<evidence type="ECO:0000259" key="2">
    <source>
        <dbReference type="PROSITE" id="PS50240"/>
    </source>
</evidence>
<dbReference type="GO" id="GO:0003073">
    <property type="term" value="P:regulation of systemic arterial blood pressure"/>
    <property type="evidence" value="ECO:0007669"/>
    <property type="project" value="TreeGrafter"/>
</dbReference>
<protein>
    <recommendedName>
        <fullName evidence="2">Peptidase S1 domain-containing protein</fullName>
    </recommendedName>
</protein>
<dbReference type="PANTHER" id="PTHR24271">
    <property type="entry name" value="KALLIKREIN-RELATED"/>
    <property type="match status" value="1"/>
</dbReference>
<reference evidence="3" key="4">
    <citation type="submission" date="2025-08" db="UniProtKB">
        <authorList>
            <consortium name="Ensembl"/>
        </authorList>
    </citation>
    <scope>IDENTIFICATION</scope>
</reference>
<evidence type="ECO:0000313" key="3">
    <source>
        <dbReference type="Ensembl" id="ENSRFEP00010002646.1"/>
    </source>
</evidence>
<proteinExistence type="predicted"/>
<feature type="domain" description="Peptidase S1" evidence="2">
    <location>
        <begin position="1"/>
        <end position="111"/>
    </location>
</feature>
<dbReference type="Gene3D" id="2.40.10.10">
    <property type="entry name" value="Trypsin-like serine proteases"/>
    <property type="match status" value="1"/>
</dbReference>
<dbReference type="PANTHER" id="PTHR24271:SF47">
    <property type="entry name" value="KALLIKREIN-1"/>
    <property type="match status" value="1"/>
</dbReference>
<dbReference type="Proteomes" id="UP000472240">
    <property type="component" value="Chromosome 8"/>
</dbReference>
<accession>A0A671DT64</accession>
<reference evidence="3 4" key="1">
    <citation type="journal article" date="2015" name="Annu Rev Anim Biosci">
        <title>The Genome 10K Project: a way forward.</title>
        <authorList>
            <person name="Koepfli K.P."/>
            <person name="Paten B."/>
            <person name="O'Brien S.J."/>
            <person name="Koepfli K.P."/>
            <person name="Paten B."/>
            <person name="Antunes A."/>
            <person name="Belov K."/>
            <person name="Bustamante C."/>
            <person name="Castoe T.A."/>
            <person name="Clawson H."/>
            <person name="Crawford A.J."/>
            <person name="Diekhans M."/>
            <person name="Distel D."/>
            <person name="Durbin R."/>
            <person name="Earl D."/>
            <person name="Fujita M.K."/>
            <person name="Gamble T."/>
            <person name="Georges A."/>
            <person name="Gemmell N."/>
            <person name="Gilbert M.T."/>
            <person name="Graves J.M."/>
            <person name="Green R.E."/>
            <person name="Hickey G."/>
            <person name="Jarvis E.D."/>
            <person name="Johnson W."/>
            <person name="Komissarov A."/>
            <person name="Korf I."/>
            <person name="Kuhn R."/>
            <person name="Larkin D.M."/>
            <person name="Lewin H."/>
            <person name="Lopez J.V."/>
            <person name="Ma J."/>
            <person name="Marques-Bonet T."/>
            <person name="Miller W."/>
            <person name="Murphy R."/>
            <person name="Pevzner P."/>
            <person name="Shapiro B."/>
            <person name="Steiner C."/>
            <person name="Tamazian G."/>
            <person name="Venkatesh B."/>
            <person name="Wang J."/>
            <person name="Wayne R."/>
            <person name="Wiley E."/>
            <person name="Yang H."/>
            <person name="Zhang G."/>
            <person name="Haussler D."/>
            <person name="Ryder O."/>
            <person name="O'Brien S.J."/>
        </authorList>
    </citation>
    <scope>NUCLEOTIDE SEQUENCE</scope>
</reference>
<reference evidence="4" key="3">
    <citation type="submission" date="2018-12" db="EMBL/GenBank/DDBJ databases">
        <title>G10K-VGP greater horseshoe bat female genome, primary haplotype.</title>
        <authorList>
            <person name="Teeling E."/>
            <person name="Myers G."/>
            <person name="Vernes S."/>
            <person name="Pippel M."/>
            <person name="Winkler S."/>
            <person name="Fedrigo O."/>
            <person name="Rhie A."/>
            <person name="Koren S."/>
            <person name="Phillippy A."/>
            <person name="Lewin H."/>
            <person name="Damas J."/>
            <person name="Howe K."/>
            <person name="Mountcastle J."/>
            <person name="Jarvis E.D."/>
        </authorList>
    </citation>
    <scope>NUCLEOTIDE SEQUENCE [LARGE SCALE GENOMIC DNA]</scope>
</reference>
<dbReference type="Ensembl" id="ENSRFET00010002912.1">
    <property type="protein sequence ID" value="ENSRFEP00010002646.1"/>
    <property type="gene ID" value="ENSRFEG00010001907.1"/>
</dbReference>
<dbReference type="AlphaFoldDB" id="A0A671DT64"/>
<keyword evidence="1" id="KW-1015">Disulfide bond</keyword>
<evidence type="ECO:0000313" key="4">
    <source>
        <dbReference type="Proteomes" id="UP000472240"/>
    </source>
</evidence>
<name>A0A671DT64_RHIFE</name>
<keyword evidence="4" id="KW-1185">Reference proteome</keyword>
<dbReference type="OMA" id="TICRSAY"/>
<dbReference type="InParanoid" id="A0A671DT64"/>
<reference evidence="3" key="5">
    <citation type="submission" date="2025-09" db="UniProtKB">
        <authorList>
            <consortium name="Ensembl"/>
        </authorList>
    </citation>
    <scope>IDENTIFICATION</scope>
</reference>
<reference evidence="3 4" key="2">
    <citation type="journal article" date="2018" name="Annu Rev Anim Biosci">
        <title>Bat Biology, Genomes, and the Bat1K Project: To Generate Chromosome-Level Genomes for All Living Bat Species.</title>
        <authorList>
            <person name="Teeling E.C."/>
            <person name="Vernes S.C."/>
            <person name="Davalos L.M."/>
            <person name="Ray D.A."/>
            <person name="Gilbert M.T.P."/>
            <person name="Myers E."/>
        </authorList>
    </citation>
    <scope>NUCLEOTIDE SEQUENCE</scope>
</reference>
<sequence>LHDSKPFMLSNIELDPLVVEYPDELQCVDLKLLPKDVCAKVHPQKVTDVMLCAGHLQSGKDTCVGDSGGRLICGVFQGITSWGHTPCGQTHMPSVFTKLLSFLDWIKETMAANPCP</sequence>
<dbReference type="InterPro" id="IPR001254">
    <property type="entry name" value="Trypsin_dom"/>
</dbReference>
<evidence type="ECO:0000256" key="1">
    <source>
        <dbReference type="ARBA" id="ARBA00023157"/>
    </source>
</evidence>
<dbReference type="PROSITE" id="PS50240">
    <property type="entry name" value="TRYPSIN_DOM"/>
    <property type="match status" value="1"/>
</dbReference>
<dbReference type="GO" id="GO:0031638">
    <property type="term" value="P:zymogen activation"/>
    <property type="evidence" value="ECO:0007669"/>
    <property type="project" value="TreeGrafter"/>
</dbReference>
<dbReference type="SUPFAM" id="SSF50494">
    <property type="entry name" value="Trypsin-like serine proteases"/>
    <property type="match status" value="1"/>
</dbReference>
<dbReference type="GO" id="GO:0004252">
    <property type="term" value="F:serine-type endopeptidase activity"/>
    <property type="evidence" value="ECO:0007669"/>
    <property type="project" value="InterPro"/>
</dbReference>
<dbReference type="GO" id="GO:0030141">
    <property type="term" value="C:secretory granule"/>
    <property type="evidence" value="ECO:0007669"/>
    <property type="project" value="TreeGrafter"/>
</dbReference>